<dbReference type="Proteomes" id="UP000199643">
    <property type="component" value="Unassembled WGS sequence"/>
</dbReference>
<protein>
    <submittedName>
        <fullName evidence="1">Uncharacterized protein</fullName>
    </submittedName>
</protein>
<proteinExistence type="predicted"/>
<name>A0A1G7WAC9_9SPHI</name>
<dbReference type="STRING" id="405671.SAMN05421827_109138"/>
<organism evidence="1 2">
    <name type="scientific">Pedobacter terrae</name>
    <dbReference type="NCBI Taxonomy" id="405671"/>
    <lineage>
        <taxon>Bacteria</taxon>
        <taxon>Pseudomonadati</taxon>
        <taxon>Bacteroidota</taxon>
        <taxon>Sphingobacteriia</taxon>
        <taxon>Sphingobacteriales</taxon>
        <taxon>Sphingobacteriaceae</taxon>
        <taxon>Pedobacter</taxon>
    </lineage>
</organism>
<gene>
    <name evidence="1" type="ORF">SAMN05421827_109138</name>
</gene>
<keyword evidence="2" id="KW-1185">Reference proteome</keyword>
<reference evidence="2" key="1">
    <citation type="submission" date="2016-10" db="EMBL/GenBank/DDBJ databases">
        <authorList>
            <person name="Varghese N."/>
            <person name="Submissions S."/>
        </authorList>
    </citation>
    <scope>NUCLEOTIDE SEQUENCE [LARGE SCALE GENOMIC DNA]</scope>
    <source>
        <strain evidence="2">DSM 17933</strain>
    </source>
</reference>
<dbReference type="AlphaFoldDB" id="A0A1G7WAC9"/>
<evidence type="ECO:0000313" key="2">
    <source>
        <dbReference type="Proteomes" id="UP000199643"/>
    </source>
</evidence>
<evidence type="ECO:0000313" key="1">
    <source>
        <dbReference type="EMBL" id="SDG68030.1"/>
    </source>
</evidence>
<accession>A0A1G7WAC9</accession>
<sequence length="85" mass="10014">MGEVISKYKFRKMFFICRDKKVIAPNVGMTQAYQLRETAEQVCKDRTTHMIWEDQSKPIPKESVEGFYLVPEALYNEILKSHVDK</sequence>
<dbReference type="EMBL" id="FNCH01000009">
    <property type="protein sequence ID" value="SDG68030.1"/>
    <property type="molecule type" value="Genomic_DNA"/>
</dbReference>
<dbReference type="OrthoDB" id="772872at2"/>
<dbReference type="RefSeq" id="WP_090500568.1">
    <property type="nucleotide sequence ID" value="NZ_FNCH01000009.1"/>
</dbReference>